<dbReference type="PANTHER" id="PTHR28620:SF1">
    <property type="entry name" value="CENP-V_GFA DOMAIN-CONTAINING PROTEIN"/>
    <property type="match status" value="1"/>
</dbReference>
<dbReference type="Gene3D" id="2.170.150.70">
    <property type="match status" value="2"/>
</dbReference>
<reference evidence="5" key="1">
    <citation type="submission" date="2023-03" db="EMBL/GenBank/DDBJ databases">
        <title>Massive genome expansion in bonnet fungi (Mycena s.s.) driven by repeated elements and novel gene families across ecological guilds.</title>
        <authorList>
            <consortium name="Lawrence Berkeley National Laboratory"/>
            <person name="Harder C.B."/>
            <person name="Miyauchi S."/>
            <person name="Viragh M."/>
            <person name="Kuo A."/>
            <person name="Thoen E."/>
            <person name="Andreopoulos B."/>
            <person name="Lu D."/>
            <person name="Skrede I."/>
            <person name="Drula E."/>
            <person name="Henrissat B."/>
            <person name="Morin E."/>
            <person name="Kohler A."/>
            <person name="Barry K."/>
            <person name="LaButti K."/>
            <person name="Morin E."/>
            <person name="Salamov A."/>
            <person name="Lipzen A."/>
            <person name="Mereny Z."/>
            <person name="Hegedus B."/>
            <person name="Baldrian P."/>
            <person name="Stursova M."/>
            <person name="Weitz H."/>
            <person name="Taylor A."/>
            <person name="Grigoriev I.V."/>
            <person name="Nagy L.G."/>
            <person name="Martin F."/>
            <person name="Kauserud H."/>
        </authorList>
    </citation>
    <scope>NUCLEOTIDE SEQUENCE</scope>
    <source>
        <strain evidence="5">CBHHK173m</strain>
    </source>
</reference>
<dbReference type="EMBL" id="JARJCN010000039">
    <property type="protein sequence ID" value="KAJ7084070.1"/>
    <property type="molecule type" value="Genomic_DNA"/>
</dbReference>
<dbReference type="InterPro" id="IPR011057">
    <property type="entry name" value="Mss4-like_sf"/>
</dbReference>
<dbReference type="PANTHER" id="PTHR28620">
    <property type="entry name" value="CENTROMERE PROTEIN V"/>
    <property type="match status" value="1"/>
</dbReference>
<evidence type="ECO:0000313" key="5">
    <source>
        <dbReference type="EMBL" id="KAJ7084070.1"/>
    </source>
</evidence>
<feature type="domain" description="CENP-V/GFA" evidence="4">
    <location>
        <begin position="158"/>
        <end position="286"/>
    </location>
</feature>
<feature type="domain" description="CENP-V/GFA" evidence="4">
    <location>
        <begin position="9"/>
        <end position="120"/>
    </location>
</feature>
<evidence type="ECO:0000256" key="1">
    <source>
        <dbReference type="ARBA" id="ARBA00005495"/>
    </source>
</evidence>
<evidence type="ECO:0000256" key="2">
    <source>
        <dbReference type="ARBA" id="ARBA00022723"/>
    </source>
</evidence>
<dbReference type="GO" id="GO:0046872">
    <property type="term" value="F:metal ion binding"/>
    <property type="evidence" value="ECO:0007669"/>
    <property type="project" value="UniProtKB-KW"/>
</dbReference>
<keyword evidence="2" id="KW-0479">Metal-binding</keyword>
<dbReference type="SUPFAM" id="SSF51316">
    <property type="entry name" value="Mss4-like"/>
    <property type="match status" value="2"/>
</dbReference>
<sequence>MTDTKLKTYEGNCHCGAIKFSVALPPLESAPPASCPCSICTKKGYLFLFPPKSALAVTKGGGTDGLGGGVLAAYTVDDKQAEHRFCATCAMPFGIVRLGAAPDSSVALNARMLQGVDLWVLGDSEVPALHAAGAYAPPAFPGLEALAAVPLPAGEKLYPGSCHCGAVTFALTSPWLLDDAGPADTENNSVAECDCSTCIRHAGFYTYPRPASRVAVAAAPPDALATYFSAQGNGFGGTQFCRVCGCVLFQHIVGPPAARVAALPPHVQARIRDKCDVRPVQVRALDFVLGRTEGERAEWARVRATVKRERASAEGKAYVVPE</sequence>
<dbReference type="PROSITE" id="PS51891">
    <property type="entry name" value="CENP_V_GFA"/>
    <property type="match status" value="2"/>
</dbReference>
<dbReference type="InterPro" id="IPR006913">
    <property type="entry name" value="CENP-V/GFA"/>
</dbReference>
<organism evidence="5 6">
    <name type="scientific">Mycena belliarum</name>
    <dbReference type="NCBI Taxonomy" id="1033014"/>
    <lineage>
        <taxon>Eukaryota</taxon>
        <taxon>Fungi</taxon>
        <taxon>Dikarya</taxon>
        <taxon>Basidiomycota</taxon>
        <taxon>Agaricomycotina</taxon>
        <taxon>Agaricomycetes</taxon>
        <taxon>Agaricomycetidae</taxon>
        <taxon>Agaricales</taxon>
        <taxon>Marasmiineae</taxon>
        <taxon>Mycenaceae</taxon>
        <taxon>Mycena</taxon>
    </lineage>
</organism>
<comment type="similarity">
    <text evidence="1">Belongs to the Gfa family.</text>
</comment>
<accession>A0AAD6U0U0</accession>
<dbReference type="GO" id="GO:0016846">
    <property type="term" value="F:carbon-sulfur lyase activity"/>
    <property type="evidence" value="ECO:0007669"/>
    <property type="project" value="InterPro"/>
</dbReference>
<name>A0AAD6U0U0_9AGAR</name>
<evidence type="ECO:0000256" key="3">
    <source>
        <dbReference type="ARBA" id="ARBA00022833"/>
    </source>
</evidence>
<protein>
    <recommendedName>
        <fullName evidence="4">CENP-V/GFA domain-containing protein</fullName>
    </recommendedName>
</protein>
<dbReference type="InterPro" id="IPR052355">
    <property type="entry name" value="CENP-V-like"/>
</dbReference>
<keyword evidence="3" id="KW-0862">Zinc</keyword>
<dbReference type="Proteomes" id="UP001222325">
    <property type="component" value="Unassembled WGS sequence"/>
</dbReference>
<evidence type="ECO:0000313" key="6">
    <source>
        <dbReference type="Proteomes" id="UP001222325"/>
    </source>
</evidence>
<proteinExistence type="inferred from homology"/>
<dbReference type="AlphaFoldDB" id="A0AAD6U0U0"/>
<keyword evidence="6" id="KW-1185">Reference proteome</keyword>
<gene>
    <name evidence="5" type="ORF">B0H15DRAFT_406282</name>
</gene>
<evidence type="ECO:0000259" key="4">
    <source>
        <dbReference type="PROSITE" id="PS51891"/>
    </source>
</evidence>
<comment type="caution">
    <text evidence="5">The sequence shown here is derived from an EMBL/GenBank/DDBJ whole genome shotgun (WGS) entry which is preliminary data.</text>
</comment>